<organism evidence="5 7">
    <name type="scientific">Lactobacillus acetotolerans</name>
    <dbReference type="NCBI Taxonomy" id="1600"/>
    <lineage>
        <taxon>Bacteria</taxon>
        <taxon>Bacillati</taxon>
        <taxon>Bacillota</taxon>
        <taxon>Bacilli</taxon>
        <taxon>Lactobacillales</taxon>
        <taxon>Lactobacillaceae</taxon>
        <taxon>Lactobacillus</taxon>
    </lineage>
</organism>
<dbReference type="KEGG" id="lae:LBAT_0450"/>
<protein>
    <submittedName>
        <fullName evidence="6">Ribosomal-protein-alanine N-acetyltransferase</fullName>
    </submittedName>
    <submittedName>
        <fullName evidence="5">Ribosomal-protein-alanine acetyltransferase</fullName>
    </submittedName>
</protein>
<dbReference type="GO" id="GO:0008080">
    <property type="term" value="F:N-acetyltransferase activity"/>
    <property type="evidence" value="ECO:0007669"/>
    <property type="project" value="InterPro"/>
</dbReference>
<dbReference type="SUPFAM" id="SSF55729">
    <property type="entry name" value="Acyl-CoA N-acyltransferases (Nat)"/>
    <property type="match status" value="1"/>
</dbReference>
<sequence length="194" mass="22792">MLKKFKGLNQFFHLAQNKVNLTFSPFVVTIDKQVLQVMQASDDDIPNLLMLEQKVYSGYMPWDELSFRTELNKKKNTLYLVVYHVSTLIAFIGVRFRSREAHITNIAVAPEFQHQHVGTFLMQLMIERARQNGSECVSLEVRVDNELAQKFYQLLGFEATFIRKNYYQDIATDALNMVLWLKPHQVNKRKKLKF</sequence>
<dbReference type="EMBL" id="CP044496">
    <property type="protein sequence ID" value="QFG50930.1"/>
    <property type="molecule type" value="Genomic_DNA"/>
</dbReference>
<reference evidence="5 7" key="1">
    <citation type="submission" date="2015-03" db="EMBL/GenBank/DDBJ databases">
        <title>Complete genome sequence of Lactobacillus acetotolerans NBRC 13120.</title>
        <authorList>
            <person name="Toh H."/>
            <person name="Morita H."/>
            <person name="Fujita N."/>
        </authorList>
    </citation>
    <scope>NUCLEOTIDE SEQUENCE [LARGE SCALE GENOMIC DNA]</scope>
    <source>
        <strain evidence="5 7">NBRC 13120</strain>
    </source>
</reference>
<dbReference type="EMBL" id="AP014808">
    <property type="protein sequence ID" value="BAQ56839.1"/>
    <property type="molecule type" value="Genomic_DNA"/>
</dbReference>
<dbReference type="Proteomes" id="UP000035709">
    <property type="component" value="Chromosome"/>
</dbReference>
<dbReference type="AlphaFoldDB" id="A0A0D6A2D9"/>
<evidence type="ECO:0000313" key="8">
    <source>
        <dbReference type="Proteomes" id="UP000325393"/>
    </source>
</evidence>
<dbReference type="Proteomes" id="UP000325393">
    <property type="component" value="Chromosome"/>
</dbReference>
<dbReference type="InterPro" id="IPR006464">
    <property type="entry name" value="AcTrfase_RimI/Ard1"/>
</dbReference>
<dbReference type="PROSITE" id="PS51186">
    <property type="entry name" value="GNAT"/>
    <property type="match status" value="1"/>
</dbReference>
<dbReference type="Pfam" id="PF00583">
    <property type="entry name" value="Acetyltransf_1"/>
    <property type="match status" value="1"/>
</dbReference>
<gene>
    <name evidence="6" type="primary">rimI</name>
    <name evidence="6" type="ORF">LA749_02325</name>
    <name evidence="5" type="ORF">LBAT_0450</name>
</gene>
<keyword evidence="2" id="KW-0012">Acyltransferase</keyword>
<keyword evidence="3" id="KW-0472">Membrane</keyword>
<dbReference type="InterPro" id="IPR050832">
    <property type="entry name" value="Bact_Acetyltransf"/>
</dbReference>
<dbReference type="Gene3D" id="3.40.630.30">
    <property type="match status" value="1"/>
</dbReference>
<dbReference type="InterPro" id="IPR000182">
    <property type="entry name" value="GNAT_dom"/>
</dbReference>
<evidence type="ECO:0000313" key="6">
    <source>
        <dbReference type="EMBL" id="QFG50930.1"/>
    </source>
</evidence>
<evidence type="ECO:0000259" key="4">
    <source>
        <dbReference type="PROSITE" id="PS51186"/>
    </source>
</evidence>
<evidence type="ECO:0000256" key="3">
    <source>
        <dbReference type="SAM" id="Phobius"/>
    </source>
</evidence>
<evidence type="ECO:0000256" key="1">
    <source>
        <dbReference type="ARBA" id="ARBA00022679"/>
    </source>
</evidence>
<dbReference type="CDD" id="cd04301">
    <property type="entry name" value="NAT_SF"/>
    <property type="match status" value="1"/>
</dbReference>
<proteinExistence type="predicted"/>
<keyword evidence="1 5" id="KW-0808">Transferase</keyword>
<reference evidence="6 8" key="2">
    <citation type="submission" date="2019-09" db="EMBL/GenBank/DDBJ databases">
        <title>Genome sequencing of Lactobacillus acetotolerans.</title>
        <authorList>
            <person name="Kim K."/>
        </authorList>
    </citation>
    <scope>NUCLEOTIDE SEQUENCE [LARGE SCALE GENOMIC DNA]</scope>
    <source>
        <strain evidence="6 8">LA749</strain>
    </source>
</reference>
<dbReference type="RefSeq" id="WP_056969433.1">
    <property type="nucleotide sequence ID" value="NZ_AP014808.1"/>
</dbReference>
<keyword evidence="7" id="KW-1185">Reference proteome</keyword>
<evidence type="ECO:0000256" key="2">
    <source>
        <dbReference type="ARBA" id="ARBA00023315"/>
    </source>
</evidence>
<accession>A0A0D6A2D9</accession>
<dbReference type="InterPro" id="IPR016181">
    <property type="entry name" value="Acyl_CoA_acyltransferase"/>
</dbReference>
<dbReference type="PATRIC" id="fig|1600.4.peg.460"/>
<evidence type="ECO:0000313" key="5">
    <source>
        <dbReference type="EMBL" id="BAQ56839.1"/>
    </source>
</evidence>
<feature type="domain" description="N-acetyltransferase" evidence="4">
    <location>
        <begin position="35"/>
        <end position="182"/>
    </location>
</feature>
<dbReference type="NCBIfam" id="TIGR01575">
    <property type="entry name" value="rimI"/>
    <property type="match status" value="1"/>
</dbReference>
<dbReference type="PANTHER" id="PTHR43877">
    <property type="entry name" value="AMINOALKYLPHOSPHONATE N-ACETYLTRANSFERASE-RELATED-RELATED"/>
    <property type="match status" value="1"/>
</dbReference>
<dbReference type="OrthoDB" id="9794566at2"/>
<keyword evidence="3" id="KW-0812">Transmembrane</keyword>
<dbReference type="GeneID" id="78211813"/>
<evidence type="ECO:0000313" key="7">
    <source>
        <dbReference type="Proteomes" id="UP000035709"/>
    </source>
</evidence>
<name>A0A0D6A2D9_9LACO</name>
<keyword evidence="3" id="KW-1133">Transmembrane helix</keyword>
<dbReference type="STRING" id="1600.LBAT_0450"/>
<feature type="transmembrane region" description="Helical" evidence="3">
    <location>
        <begin position="77"/>
        <end position="96"/>
    </location>
</feature>